<dbReference type="Proteomes" id="UP000031524">
    <property type="component" value="Chromosome"/>
</dbReference>
<dbReference type="NCBIfam" id="NF009318">
    <property type="entry name" value="PRK12674.2-3"/>
    <property type="match status" value="1"/>
</dbReference>
<dbReference type="KEGG" id="chm:B842_00965"/>
<sequence length="117" mass="12416">MSVAEIFVSVLVVLATLMVVTTAVAMWRAPDALTRVNLMGPVVGVAFPLLVTGKLIIDWSTSGFDANDTVRAVLSIAGVWIVGSVGSYYLGRSIYGVTVVDAIHAEERAYQQGTETV</sequence>
<dbReference type="GO" id="GO:0015297">
    <property type="term" value="F:antiporter activity"/>
    <property type="evidence" value="ECO:0007669"/>
    <property type="project" value="InterPro"/>
</dbReference>
<dbReference type="GO" id="GO:0098662">
    <property type="term" value="P:inorganic cation transmembrane transport"/>
    <property type="evidence" value="ECO:0007669"/>
    <property type="project" value="InterPro"/>
</dbReference>
<accession>A0A0B5D8C1</accession>
<keyword evidence="1" id="KW-0472">Membrane</keyword>
<dbReference type="Pfam" id="PF03334">
    <property type="entry name" value="PhaG_MnhG_YufB"/>
    <property type="match status" value="1"/>
</dbReference>
<dbReference type="AlphaFoldDB" id="A0A0B5D8C1"/>
<keyword evidence="3" id="KW-1185">Reference proteome</keyword>
<feature type="transmembrane region" description="Helical" evidence="1">
    <location>
        <begin position="6"/>
        <end position="26"/>
    </location>
</feature>
<proteinExistence type="predicted"/>
<dbReference type="STRING" id="1223515.B842_00965"/>
<evidence type="ECO:0000313" key="3">
    <source>
        <dbReference type="Proteomes" id="UP000031524"/>
    </source>
</evidence>
<dbReference type="EMBL" id="CP005286">
    <property type="protein sequence ID" value="AJE32049.1"/>
    <property type="molecule type" value="Genomic_DNA"/>
</dbReference>
<organism evidence="2 3">
    <name type="scientific">Corynebacterium humireducens NBRC 106098 = DSM 45392</name>
    <dbReference type="NCBI Taxonomy" id="1223515"/>
    <lineage>
        <taxon>Bacteria</taxon>
        <taxon>Bacillati</taxon>
        <taxon>Actinomycetota</taxon>
        <taxon>Actinomycetes</taxon>
        <taxon>Mycobacteriales</taxon>
        <taxon>Corynebacteriaceae</taxon>
        <taxon>Corynebacterium</taxon>
    </lineage>
</organism>
<feature type="transmembrane region" description="Helical" evidence="1">
    <location>
        <begin position="69"/>
        <end position="90"/>
    </location>
</feature>
<dbReference type="OrthoDB" id="4419197at2"/>
<dbReference type="RefSeq" id="WP_052437654.1">
    <property type="nucleotide sequence ID" value="NZ_BCSU01000008.1"/>
</dbReference>
<protein>
    <submittedName>
        <fullName evidence="2">Monovalent cation/H+ antiporter subunit G</fullName>
    </submittedName>
</protein>
<evidence type="ECO:0000256" key="1">
    <source>
        <dbReference type="SAM" id="Phobius"/>
    </source>
</evidence>
<keyword evidence="1" id="KW-0812">Transmembrane</keyword>
<name>A0A0B5D8C1_9CORY</name>
<keyword evidence="1" id="KW-1133">Transmembrane helix</keyword>
<dbReference type="InterPro" id="IPR005133">
    <property type="entry name" value="PhaG_MnhG_YufB"/>
</dbReference>
<dbReference type="HOGENOM" id="CLU_157115_0_0_11"/>
<evidence type="ECO:0000313" key="2">
    <source>
        <dbReference type="EMBL" id="AJE32049.1"/>
    </source>
</evidence>
<gene>
    <name evidence="2" type="ORF">B842_00965</name>
</gene>
<reference evidence="2 3" key="1">
    <citation type="submission" date="2013-04" db="EMBL/GenBank/DDBJ databases">
        <title>Complete genome sequence of Corynebacterium humireducens DSM 45392(T), isolated from a wastewater-fed microbial fuel cell.</title>
        <authorList>
            <person name="Ruckert C."/>
            <person name="Albersmeier A."/>
            <person name="Kalinowski J."/>
        </authorList>
    </citation>
    <scope>NUCLEOTIDE SEQUENCE [LARGE SCALE GENOMIC DNA]</scope>
    <source>
        <strain evidence="3">MFC-5</strain>
    </source>
</reference>